<sequence length="436" mass="43807">MPVLSSSSRRLTLGALATAAVLGAALLPAVATSASAAIPSPTCHHSRAVAGFPITSQDLVAPVTAPATLKAMIDGTLPDGVTLYSDSQRAYLHGTPTKASTAQYAITIAITEGGKTTTGSVECGLTVSPAPTVSRIAGKDRFEQSALLSKATFSTAETVYLASGEKFPDALSASSVAAEHSAPLLLTTTARVTDEVVAELKRLTPKNVVVVGGPLAVAPAVVDQVKAALGTTSTVTRIGGADRFEVSRNLIGDHTFGIPASDDVYIATGTNFPDALGASPVAALIDAPVLLVNGGATSLSAPEKATLSALGAKSTSIVGGPAAVGTAIESDLAKYYVMTRVSGEDRFEVNARLNDSAFTKTVDTLYLASGSNFPDALSGGAAAGTQGNPLAITEKNCISGPIGFSIGRLAPAKIVILGGTASLGTAIDSLTLCPTE</sequence>
<evidence type="ECO:0000256" key="1">
    <source>
        <dbReference type="SAM" id="SignalP"/>
    </source>
</evidence>
<reference evidence="2" key="1">
    <citation type="submission" date="2022-08" db="EMBL/GenBank/DDBJ databases">
        <authorList>
            <person name="Deng Y."/>
            <person name="Han X.-F."/>
            <person name="Zhang Y.-Q."/>
        </authorList>
    </citation>
    <scope>NUCLEOTIDE SEQUENCE</scope>
    <source>
        <strain evidence="2">CPCC 205716</strain>
    </source>
</reference>
<dbReference type="Pfam" id="PF04122">
    <property type="entry name" value="CW_binding_2"/>
    <property type="match status" value="3"/>
</dbReference>
<dbReference type="RefSeq" id="WP_259485003.1">
    <property type="nucleotide sequence ID" value="NZ_JANTEZ010000001.1"/>
</dbReference>
<proteinExistence type="predicted"/>
<dbReference type="InterPro" id="IPR051922">
    <property type="entry name" value="Bact_Sporulation_Assoc"/>
</dbReference>
<comment type="caution">
    <text evidence="2">The sequence shown here is derived from an EMBL/GenBank/DDBJ whole genome shotgun (WGS) entry which is preliminary data.</text>
</comment>
<name>A0ABT2GBA1_9MICO</name>
<keyword evidence="3" id="KW-1185">Reference proteome</keyword>
<dbReference type="InterPro" id="IPR007253">
    <property type="entry name" value="Cell_wall-bd_2"/>
</dbReference>
<feature type="signal peptide" evidence="1">
    <location>
        <begin position="1"/>
        <end position="36"/>
    </location>
</feature>
<accession>A0ABT2GBA1</accession>
<feature type="chain" id="PRO_5046231853" evidence="1">
    <location>
        <begin position="37"/>
        <end position="436"/>
    </location>
</feature>
<evidence type="ECO:0000313" key="2">
    <source>
        <dbReference type="EMBL" id="MCS5713473.1"/>
    </source>
</evidence>
<evidence type="ECO:0000313" key="3">
    <source>
        <dbReference type="Proteomes" id="UP001165580"/>
    </source>
</evidence>
<dbReference type="InterPro" id="IPR006311">
    <property type="entry name" value="TAT_signal"/>
</dbReference>
<dbReference type="PROSITE" id="PS51318">
    <property type="entry name" value="TAT"/>
    <property type="match status" value="1"/>
</dbReference>
<dbReference type="EMBL" id="JANTEZ010000001">
    <property type="protein sequence ID" value="MCS5713473.1"/>
    <property type="molecule type" value="Genomic_DNA"/>
</dbReference>
<dbReference type="Gene3D" id="3.40.50.12090">
    <property type="match status" value="2"/>
</dbReference>
<keyword evidence="1" id="KW-0732">Signal</keyword>
<organism evidence="2 3">
    <name type="scientific">Herbiconiux gentiana</name>
    <dbReference type="NCBI Taxonomy" id="2970912"/>
    <lineage>
        <taxon>Bacteria</taxon>
        <taxon>Bacillati</taxon>
        <taxon>Actinomycetota</taxon>
        <taxon>Actinomycetes</taxon>
        <taxon>Micrococcales</taxon>
        <taxon>Microbacteriaceae</taxon>
        <taxon>Herbiconiux</taxon>
    </lineage>
</organism>
<dbReference type="PANTHER" id="PTHR30032">
    <property type="entry name" value="N-ACETYLMURAMOYL-L-ALANINE AMIDASE-RELATED"/>
    <property type="match status" value="1"/>
</dbReference>
<dbReference type="PANTHER" id="PTHR30032:SF8">
    <property type="entry name" value="GERMINATION-SPECIFIC N-ACETYLMURAMOYL-L-ALANINE AMIDASE"/>
    <property type="match status" value="1"/>
</dbReference>
<protein>
    <submittedName>
        <fullName evidence="2">Cell wall-binding repeat-containing protein</fullName>
    </submittedName>
</protein>
<dbReference type="Proteomes" id="UP001165580">
    <property type="component" value="Unassembled WGS sequence"/>
</dbReference>
<gene>
    <name evidence="2" type="ORF">NVV95_02770</name>
</gene>